<name>A0A0B6YXA5_9EUPU</name>
<accession>A0A0B6YXA5</accession>
<feature type="non-terminal residue" evidence="1">
    <location>
        <position position="1"/>
    </location>
</feature>
<evidence type="ECO:0000313" key="1">
    <source>
        <dbReference type="EMBL" id="CEK60140.1"/>
    </source>
</evidence>
<organism evidence="1">
    <name type="scientific">Arion vulgaris</name>
    <dbReference type="NCBI Taxonomy" id="1028688"/>
    <lineage>
        <taxon>Eukaryota</taxon>
        <taxon>Metazoa</taxon>
        <taxon>Spiralia</taxon>
        <taxon>Lophotrochozoa</taxon>
        <taxon>Mollusca</taxon>
        <taxon>Gastropoda</taxon>
        <taxon>Heterobranchia</taxon>
        <taxon>Euthyneura</taxon>
        <taxon>Panpulmonata</taxon>
        <taxon>Eupulmonata</taxon>
        <taxon>Stylommatophora</taxon>
        <taxon>Helicina</taxon>
        <taxon>Arionoidea</taxon>
        <taxon>Arionidae</taxon>
        <taxon>Arion</taxon>
    </lineage>
</organism>
<sequence>KSTISTEKTHFFYLITEHNLLKIHSSPTFDVDVTQSEKTVTLGIIVLNK</sequence>
<proteinExistence type="predicted"/>
<dbReference type="EMBL" id="HACG01013275">
    <property type="protein sequence ID" value="CEK60140.1"/>
    <property type="molecule type" value="Transcribed_RNA"/>
</dbReference>
<dbReference type="AlphaFoldDB" id="A0A0B6YXA5"/>
<protein>
    <submittedName>
        <fullName evidence="1">Uncharacterized protein</fullName>
    </submittedName>
</protein>
<gene>
    <name evidence="1" type="primary">ORF38525</name>
</gene>
<reference evidence="1" key="1">
    <citation type="submission" date="2014-12" db="EMBL/GenBank/DDBJ databases">
        <title>Insight into the proteome of Arion vulgaris.</title>
        <authorList>
            <person name="Aradska J."/>
            <person name="Bulat T."/>
            <person name="Smidak R."/>
            <person name="Sarate P."/>
            <person name="Gangsoo J."/>
            <person name="Sialana F."/>
            <person name="Bilban M."/>
            <person name="Lubec G."/>
        </authorList>
    </citation>
    <scope>NUCLEOTIDE SEQUENCE</scope>
    <source>
        <tissue evidence="1">Skin</tissue>
    </source>
</reference>